<evidence type="ECO:0000313" key="1">
    <source>
        <dbReference type="EMBL" id="MCP1173018.1"/>
    </source>
</evidence>
<dbReference type="Proteomes" id="UP001162793">
    <property type="component" value="Unassembled WGS sequence"/>
</dbReference>
<evidence type="ECO:0000313" key="2">
    <source>
        <dbReference type="Proteomes" id="UP001162793"/>
    </source>
</evidence>
<dbReference type="EMBL" id="JAMYWC010000003">
    <property type="protein sequence ID" value="MCP1173018.1"/>
    <property type="molecule type" value="Genomic_DNA"/>
</dbReference>
<name>A0AA41WUF5_9RALS</name>
<accession>A0AA41WUF5</accession>
<keyword evidence="2" id="KW-1185">Reference proteome</keyword>
<organism evidence="1 2">
    <name type="scientific">Ralstonia chuxiongensis</name>
    <dbReference type="NCBI Taxonomy" id="2957504"/>
    <lineage>
        <taxon>Bacteria</taxon>
        <taxon>Pseudomonadati</taxon>
        <taxon>Pseudomonadota</taxon>
        <taxon>Betaproteobacteria</taxon>
        <taxon>Burkholderiales</taxon>
        <taxon>Burkholderiaceae</taxon>
        <taxon>Ralstonia</taxon>
    </lineage>
</organism>
<proteinExistence type="predicted"/>
<dbReference type="RefSeq" id="WP_253536890.1">
    <property type="nucleotide sequence ID" value="NZ_JAMYWC010000003.1"/>
</dbReference>
<protein>
    <submittedName>
        <fullName evidence="1">Uncharacterized protein</fullName>
    </submittedName>
</protein>
<comment type="caution">
    <text evidence="1">The sequence shown here is derived from an EMBL/GenBank/DDBJ whole genome shotgun (WGS) entry which is preliminary data.</text>
</comment>
<dbReference type="AlphaFoldDB" id="A0AA41WUF5"/>
<reference evidence="2" key="1">
    <citation type="journal article" date="2023" name="Front. Microbiol.">
        <title>Ralstonia chuxiongensis sp. nov., Ralstonia mojiangensis sp. nov., and Ralstonia soli sp. nov., isolated from tobacco fields, are three novel species in the family Burkholderiaceae.</title>
        <authorList>
            <person name="Lu C.H."/>
            <person name="Zhang Y.Y."/>
            <person name="Jiang N."/>
            <person name="Chen W."/>
            <person name="Shao X."/>
            <person name="Zhao Z.M."/>
            <person name="Lu W.L."/>
            <person name="Hu X."/>
            <person name="Xi Y.X."/>
            <person name="Zou S.Y."/>
            <person name="Wei Q.J."/>
            <person name="Lin Z.L."/>
            <person name="Gong L."/>
            <person name="Gai X.T."/>
            <person name="Zhang L.Q."/>
            <person name="Li J.Y."/>
            <person name="Jin Y."/>
            <person name="Xia Z.Y."/>
        </authorList>
    </citation>
    <scope>NUCLEOTIDE SEQUENCE [LARGE SCALE GENOMIC DNA]</scope>
    <source>
        <strain evidence="2">21YRMH01-3</strain>
    </source>
</reference>
<sequence>MYTANPAPPRASALQGYPYDALDDLLYDWFVWECTYRTTRGFSSVDKTCAASGSSRQWESTDAILEDSVCAWQMKQLDACVDELSGDHQLAIRVQMRNRRGPEVWRNPRAPVRQQEVYAQAKAALRPILRRRGVEVEVEC</sequence>
<gene>
    <name evidence="1" type="ORF">NKG59_11685</name>
</gene>